<organism evidence="8 9">
    <name type="scientific">Tetraparma gracilis</name>
    <dbReference type="NCBI Taxonomy" id="2962635"/>
    <lineage>
        <taxon>Eukaryota</taxon>
        <taxon>Sar</taxon>
        <taxon>Stramenopiles</taxon>
        <taxon>Ochrophyta</taxon>
        <taxon>Bolidophyceae</taxon>
        <taxon>Parmales</taxon>
        <taxon>Triparmaceae</taxon>
        <taxon>Tetraparma</taxon>
    </lineage>
</organism>
<dbReference type="SUPFAM" id="SSF53822">
    <property type="entry name" value="Periplasmic binding protein-like I"/>
    <property type="match status" value="1"/>
</dbReference>
<keyword evidence="5" id="KW-0067">ATP-binding</keyword>
<dbReference type="InterPro" id="IPR017441">
    <property type="entry name" value="Protein_kinase_ATP_BS"/>
</dbReference>
<dbReference type="Pfam" id="PF01094">
    <property type="entry name" value="ANF_receptor"/>
    <property type="match status" value="1"/>
</dbReference>
<evidence type="ECO:0000313" key="9">
    <source>
        <dbReference type="Proteomes" id="UP001165060"/>
    </source>
</evidence>
<feature type="non-terminal residue" evidence="8">
    <location>
        <position position="1"/>
    </location>
</feature>
<dbReference type="SUPFAM" id="SSF56112">
    <property type="entry name" value="Protein kinase-like (PK-like)"/>
    <property type="match status" value="1"/>
</dbReference>
<reference evidence="8 9" key="1">
    <citation type="journal article" date="2023" name="Commun. Biol.">
        <title>Genome analysis of Parmales, the sister group of diatoms, reveals the evolutionary specialization of diatoms from phago-mixotrophs to photoautotrophs.</title>
        <authorList>
            <person name="Ban H."/>
            <person name="Sato S."/>
            <person name="Yoshikawa S."/>
            <person name="Yamada K."/>
            <person name="Nakamura Y."/>
            <person name="Ichinomiya M."/>
            <person name="Sato N."/>
            <person name="Blanc-Mathieu R."/>
            <person name="Endo H."/>
            <person name="Kuwata A."/>
            <person name="Ogata H."/>
        </authorList>
    </citation>
    <scope>NUCLEOTIDE SEQUENCE [LARGE SCALE GENOMIC DNA]</scope>
</reference>
<dbReference type="SMART" id="SM00220">
    <property type="entry name" value="S_TKc"/>
    <property type="match status" value="1"/>
</dbReference>
<evidence type="ECO:0000256" key="1">
    <source>
        <dbReference type="ARBA" id="ARBA00004370"/>
    </source>
</evidence>
<dbReference type="Gene3D" id="3.30.200.20">
    <property type="entry name" value="Phosphorylase Kinase, domain 1"/>
    <property type="match status" value="1"/>
</dbReference>
<evidence type="ECO:0000256" key="5">
    <source>
        <dbReference type="PROSITE-ProRule" id="PRU10141"/>
    </source>
</evidence>
<dbReference type="InterPro" id="IPR011009">
    <property type="entry name" value="Kinase-like_dom_sf"/>
</dbReference>
<evidence type="ECO:0000256" key="2">
    <source>
        <dbReference type="ARBA" id="ARBA00022692"/>
    </source>
</evidence>
<dbReference type="Pfam" id="PF00069">
    <property type="entry name" value="Pkinase"/>
    <property type="match status" value="1"/>
</dbReference>
<keyword evidence="5" id="KW-0547">Nucleotide-binding</keyword>
<feature type="binding site" evidence="5">
    <location>
        <position position="492"/>
    </location>
    <ligand>
        <name>ATP</name>
        <dbReference type="ChEBI" id="CHEBI:30616"/>
    </ligand>
</feature>
<sequence>YPYFTRTVPPDSAVSYAAALFYQSLGMTSIGIAYVNDPYGIAFKDGVFAAAESLGMRVYGAQYEFISSTSSSIDTALETIKEESEGAVNAFVGVALDGVDLCRILKKAGELGMAGQGNMWTWTDGVTSDHVQDCQEEGLDDLALGSFFMYAMSGSKTPAGDTHFDKIEASYAALDEDEDFMSYLTATALPIESDGGGNIDAGLFLNDYHSVDLEFFKKGAKVTGQGGKSEYEAYEFDTALQTGMGACKLWHESGRGESGAAALDDHEKLHEAMRSVEFEGWTGTVVFDSATGSRKDDSIAYYIGNVDYAEGGLLEINKAGYWSAASGFVFDCFDCIPIVYPGGSATPPTQKELPPTEAAGIALPVVLGVVGGVVIIALVIFCKMRKEEVKMVAAIQDQRSEIDKLKDELTLLKAYGQNEQDMIAKEMDSFKAGFAEHRKKNAGGGSDEEDGRRDLDKFLLPASDIDAQEQLGKGSFGEVFKANFRGQQVAVKTMNTVDSDSLLKFRDEIMLMSDLRHPNVVFMVGCCWEASLMALVLEYCANGTAEDCLKPNLGWKDTLYKWTKDLTLGIQYLHSVSFHNVRSNTMVENIIHRDVKPANSLVTDTWGIKVSDFGEARAADLNSTMTMVGTPLYVAPEIIRGERYGCPADVFSFAITLLVFSLKGTDVHEWLRKSFVRSRRKNGGEEKFEDVSENRVMHNMVNKAWRPDNLAAELNADGYEFPKAMGDMIEVCWADSPAFRPSFKEVMDFLANEVVEEVMGEGGASADGTGRRQSSIGGGVAGKVEKKKLEKMGAVGGAAGGADVGVDALIKDLQGALEGDGASAKEQALNVVKQIQQKVDSKFGGA</sequence>
<feature type="transmembrane region" description="Helical" evidence="6">
    <location>
        <begin position="358"/>
        <end position="381"/>
    </location>
</feature>
<evidence type="ECO:0000256" key="3">
    <source>
        <dbReference type="ARBA" id="ARBA00022989"/>
    </source>
</evidence>
<protein>
    <recommendedName>
        <fullName evidence="7">Protein kinase domain-containing protein</fullName>
    </recommendedName>
</protein>
<dbReference type="EMBL" id="BRYB01002340">
    <property type="protein sequence ID" value="GMI43370.1"/>
    <property type="molecule type" value="Genomic_DNA"/>
</dbReference>
<keyword evidence="2 6" id="KW-0812">Transmembrane</keyword>
<dbReference type="Proteomes" id="UP001165060">
    <property type="component" value="Unassembled WGS sequence"/>
</dbReference>
<evidence type="ECO:0000256" key="4">
    <source>
        <dbReference type="ARBA" id="ARBA00023136"/>
    </source>
</evidence>
<keyword evidence="4 6" id="KW-0472">Membrane</keyword>
<dbReference type="Gene3D" id="3.40.50.2300">
    <property type="match status" value="2"/>
</dbReference>
<dbReference type="InterPro" id="IPR028082">
    <property type="entry name" value="Peripla_BP_I"/>
</dbReference>
<dbReference type="InterPro" id="IPR001828">
    <property type="entry name" value="ANF_lig-bd_rcpt"/>
</dbReference>
<evidence type="ECO:0000256" key="6">
    <source>
        <dbReference type="SAM" id="Phobius"/>
    </source>
</evidence>
<evidence type="ECO:0000259" key="7">
    <source>
        <dbReference type="PROSITE" id="PS50011"/>
    </source>
</evidence>
<comment type="subcellular location">
    <subcellularLocation>
        <location evidence="1">Membrane</location>
    </subcellularLocation>
</comment>
<feature type="domain" description="Protein kinase" evidence="7">
    <location>
        <begin position="465"/>
        <end position="755"/>
    </location>
</feature>
<dbReference type="PROSITE" id="PS50011">
    <property type="entry name" value="PROTEIN_KINASE_DOM"/>
    <property type="match status" value="1"/>
</dbReference>
<gene>
    <name evidence="8" type="ORF">TeGR_g9615</name>
</gene>
<dbReference type="InterPro" id="IPR000719">
    <property type="entry name" value="Prot_kinase_dom"/>
</dbReference>
<evidence type="ECO:0000313" key="8">
    <source>
        <dbReference type="EMBL" id="GMI43370.1"/>
    </source>
</evidence>
<dbReference type="PANTHER" id="PTHR44329">
    <property type="entry name" value="SERINE/THREONINE-PROTEIN KINASE TNNI3K-RELATED"/>
    <property type="match status" value="1"/>
</dbReference>
<dbReference type="InterPro" id="IPR051681">
    <property type="entry name" value="Ser/Thr_Kinases-Pseudokinases"/>
</dbReference>
<accession>A0ABQ6N9E1</accession>
<keyword evidence="3 6" id="KW-1133">Transmembrane helix</keyword>
<dbReference type="Gene3D" id="1.10.510.10">
    <property type="entry name" value="Transferase(Phosphotransferase) domain 1"/>
    <property type="match status" value="1"/>
</dbReference>
<comment type="caution">
    <text evidence="8">The sequence shown here is derived from an EMBL/GenBank/DDBJ whole genome shotgun (WGS) entry which is preliminary data.</text>
</comment>
<keyword evidence="9" id="KW-1185">Reference proteome</keyword>
<name>A0ABQ6N9E1_9STRA</name>
<dbReference type="PROSITE" id="PS00107">
    <property type="entry name" value="PROTEIN_KINASE_ATP"/>
    <property type="match status" value="1"/>
</dbReference>
<proteinExistence type="predicted"/>